<dbReference type="GO" id="GO:0005777">
    <property type="term" value="C:peroxisome"/>
    <property type="evidence" value="ECO:0007669"/>
    <property type="project" value="TreeGrafter"/>
</dbReference>
<dbReference type="SUPFAM" id="SSF53383">
    <property type="entry name" value="PLP-dependent transferases"/>
    <property type="match status" value="1"/>
</dbReference>
<dbReference type="GO" id="GO:0008453">
    <property type="term" value="F:alanine-glyoxylate transaminase activity"/>
    <property type="evidence" value="ECO:0007669"/>
    <property type="project" value="TreeGrafter"/>
</dbReference>
<keyword evidence="2 5" id="KW-0032">Aminotransferase</keyword>
<comment type="cofactor">
    <cofactor evidence="1">
        <name>pyridoxal 5'-phosphate</name>
        <dbReference type="ChEBI" id="CHEBI:597326"/>
    </cofactor>
</comment>
<dbReference type="GO" id="GO:0019265">
    <property type="term" value="P:glycine biosynthetic process, by transamination of glyoxylate"/>
    <property type="evidence" value="ECO:0007669"/>
    <property type="project" value="TreeGrafter"/>
</dbReference>
<proteinExistence type="predicted"/>
<dbReference type="PANTHER" id="PTHR21152:SF24">
    <property type="entry name" value="ALANINE--GLYOXYLATE AMINOTRANSFERASE 1"/>
    <property type="match status" value="1"/>
</dbReference>
<feature type="non-terminal residue" evidence="5">
    <location>
        <position position="156"/>
    </location>
</feature>
<gene>
    <name evidence="5" type="ORF">B1A_10927</name>
</gene>
<evidence type="ECO:0000256" key="2">
    <source>
        <dbReference type="ARBA" id="ARBA00022576"/>
    </source>
</evidence>
<reference evidence="5" key="1">
    <citation type="submission" date="2013-08" db="EMBL/GenBank/DDBJ databases">
        <authorList>
            <person name="Mendez C."/>
            <person name="Richter M."/>
            <person name="Ferrer M."/>
            <person name="Sanchez J."/>
        </authorList>
    </citation>
    <scope>NUCLEOTIDE SEQUENCE</scope>
</reference>
<protein>
    <submittedName>
        <fullName evidence="5">Serine-glyoxylate aminotransferase</fullName>
    </submittedName>
</protein>
<dbReference type="EMBL" id="AUZX01007789">
    <property type="protein sequence ID" value="EQD58156.1"/>
    <property type="molecule type" value="Genomic_DNA"/>
</dbReference>
<keyword evidence="3 5" id="KW-0808">Transferase</keyword>
<evidence type="ECO:0000256" key="4">
    <source>
        <dbReference type="ARBA" id="ARBA00022898"/>
    </source>
</evidence>
<dbReference type="GO" id="GO:0004760">
    <property type="term" value="F:L-serine-pyruvate transaminase activity"/>
    <property type="evidence" value="ECO:0007669"/>
    <property type="project" value="TreeGrafter"/>
</dbReference>
<keyword evidence="4" id="KW-0663">Pyridoxal phosphate</keyword>
<organism evidence="5">
    <name type="scientific">mine drainage metagenome</name>
    <dbReference type="NCBI Taxonomy" id="410659"/>
    <lineage>
        <taxon>unclassified sequences</taxon>
        <taxon>metagenomes</taxon>
        <taxon>ecological metagenomes</taxon>
    </lineage>
</organism>
<sequence>MRAAVTQGWKLSLCAKAPQWYSDSVSAIVVPAGFNAAEVIERAYRRYNLALGTGLSKVAGKVFRIGHLGDLNEVMLMGAIAGAEMAMLDCGIPVTPGSGVAAATQFWRTHEAPVGPGSGCMSGRVVFLDRASLKARVRTPNFSDSYIEHDQTTTAQ</sequence>
<comment type="caution">
    <text evidence="5">The sequence shown here is derived from an EMBL/GenBank/DDBJ whole genome shotgun (WGS) entry which is preliminary data.</text>
</comment>
<dbReference type="PANTHER" id="PTHR21152">
    <property type="entry name" value="AMINOTRANSFERASE CLASS V"/>
    <property type="match status" value="1"/>
</dbReference>
<name>T1ABL9_9ZZZZ</name>
<dbReference type="InterPro" id="IPR015422">
    <property type="entry name" value="PyrdxlP-dep_Trfase_small"/>
</dbReference>
<reference evidence="5" key="2">
    <citation type="journal article" date="2014" name="ISME J.">
        <title>Microbial stratification in low pH oxic and suboxic macroscopic growths along an acid mine drainage.</title>
        <authorList>
            <person name="Mendez-Garcia C."/>
            <person name="Mesa V."/>
            <person name="Sprenger R.R."/>
            <person name="Richter M."/>
            <person name="Diez M.S."/>
            <person name="Solano J."/>
            <person name="Bargiela R."/>
            <person name="Golyshina O.V."/>
            <person name="Manteca A."/>
            <person name="Ramos J.L."/>
            <person name="Gallego J.R."/>
            <person name="Llorente I."/>
            <person name="Martins Dos Santos V.A."/>
            <person name="Jensen O.N."/>
            <person name="Pelaez A.I."/>
            <person name="Sanchez J."/>
            <person name="Ferrer M."/>
        </authorList>
    </citation>
    <scope>NUCLEOTIDE SEQUENCE</scope>
</reference>
<evidence type="ECO:0000256" key="3">
    <source>
        <dbReference type="ARBA" id="ARBA00022679"/>
    </source>
</evidence>
<evidence type="ECO:0000256" key="1">
    <source>
        <dbReference type="ARBA" id="ARBA00001933"/>
    </source>
</evidence>
<dbReference type="AlphaFoldDB" id="T1ABL9"/>
<dbReference type="Gene3D" id="3.90.1150.10">
    <property type="entry name" value="Aspartate Aminotransferase, domain 1"/>
    <property type="match status" value="1"/>
</dbReference>
<dbReference type="InterPro" id="IPR015424">
    <property type="entry name" value="PyrdxlP-dep_Trfase"/>
</dbReference>
<evidence type="ECO:0000313" key="5">
    <source>
        <dbReference type="EMBL" id="EQD58156.1"/>
    </source>
</evidence>
<accession>T1ABL9</accession>